<dbReference type="InterPro" id="IPR051791">
    <property type="entry name" value="Pra-immunoreactive"/>
</dbReference>
<keyword evidence="4" id="KW-1133">Transmembrane helix</keyword>
<dbReference type="PANTHER" id="PTHR36115:SF4">
    <property type="entry name" value="MEMBRANE PROTEIN"/>
    <property type="match status" value="1"/>
</dbReference>
<evidence type="ECO:0000259" key="6">
    <source>
        <dbReference type="Pfam" id="PF06271"/>
    </source>
</evidence>
<evidence type="ECO:0000256" key="1">
    <source>
        <dbReference type="ARBA" id="ARBA00004651"/>
    </source>
</evidence>
<keyword evidence="3" id="KW-0812">Transmembrane</keyword>
<name>A0A7W7Y786_9BACT</name>
<evidence type="ECO:0000256" key="3">
    <source>
        <dbReference type="ARBA" id="ARBA00022692"/>
    </source>
</evidence>
<evidence type="ECO:0000256" key="4">
    <source>
        <dbReference type="ARBA" id="ARBA00022989"/>
    </source>
</evidence>
<sequence length="173" mass="18626">MEQENSNPYAAPLSDVGGIGCASSLGTPLASRSKRFLDYLIDRVAVVGIMYAIAKVTGYSKHIIVGQGGVMFLNGTHTMADIAYTYLAGSVLYYTCLEGLFGRSAGKWITGTKVVMMSGASLGFSRALLRSLCRLVPLEPFSFLGAVASGWHDKWTNTRVVDLRARPVVKARP</sequence>
<evidence type="ECO:0000256" key="5">
    <source>
        <dbReference type="ARBA" id="ARBA00023136"/>
    </source>
</evidence>
<organism evidence="7 8">
    <name type="scientific">Prosthecobacter vanneervenii</name>
    <dbReference type="NCBI Taxonomy" id="48466"/>
    <lineage>
        <taxon>Bacteria</taxon>
        <taxon>Pseudomonadati</taxon>
        <taxon>Verrucomicrobiota</taxon>
        <taxon>Verrucomicrobiia</taxon>
        <taxon>Verrucomicrobiales</taxon>
        <taxon>Verrucomicrobiaceae</taxon>
        <taxon>Prosthecobacter</taxon>
    </lineage>
</organism>
<evidence type="ECO:0000256" key="2">
    <source>
        <dbReference type="ARBA" id="ARBA00022475"/>
    </source>
</evidence>
<protein>
    <submittedName>
        <fullName evidence="7">Putative RDD family membrane protein YckC</fullName>
    </submittedName>
</protein>
<evidence type="ECO:0000313" key="7">
    <source>
        <dbReference type="EMBL" id="MBB5030540.1"/>
    </source>
</evidence>
<dbReference type="GO" id="GO:0005886">
    <property type="term" value="C:plasma membrane"/>
    <property type="evidence" value="ECO:0007669"/>
    <property type="project" value="UniProtKB-SubCell"/>
</dbReference>
<proteinExistence type="predicted"/>
<dbReference type="RefSeq" id="WP_184337303.1">
    <property type="nucleotide sequence ID" value="NZ_JACHIG010000001.1"/>
</dbReference>
<accession>A0A7W7Y786</accession>
<reference evidence="7 8" key="1">
    <citation type="submission" date="2020-08" db="EMBL/GenBank/DDBJ databases">
        <title>Genomic Encyclopedia of Type Strains, Phase IV (KMG-IV): sequencing the most valuable type-strain genomes for metagenomic binning, comparative biology and taxonomic classification.</title>
        <authorList>
            <person name="Goeker M."/>
        </authorList>
    </citation>
    <scope>NUCLEOTIDE SEQUENCE [LARGE SCALE GENOMIC DNA]</scope>
    <source>
        <strain evidence="7 8">DSM 12252</strain>
    </source>
</reference>
<gene>
    <name evidence="7" type="ORF">HNQ65_000094</name>
</gene>
<dbReference type="Pfam" id="PF06271">
    <property type="entry name" value="RDD"/>
    <property type="match status" value="1"/>
</dbReference>
<dbReference type="PANTHER" id="PTHR36115">
    <property type="entry name" value="PROLINE-RICH ANTIGEN HOMOLOG-RELATED"/>
    <property type="match status" value="1"/>
</dbReference>
<comment type="subcellular location">
    <subcellularLocation>
        <location evidence="1">Cell membrane</location>
        <topology evidence="1">Multi-pass membrane protein</topology>
    </subcellularLocation>
</comment>
<keyword evidence="5" id="KW-0472">Membrane</keyword>
<keyword evidence="2" id="KW-1003">Cell membrane</keyword>
<evidence type="ECO:0000313" key="8">
    <source>
        <dbReference type="Proteomes" id="UP000590740"/>
    </source>
</evidence>
<dbReference type="AlphaFoldDB" id="A0A7W7Y786"/>
<dbReference type="EMBL" id="JACHIG010000001">
    <property type="protein sequence ID" value="MBB5030540.1"/>
    <property type="molecule type" value="Genomic_DNA"/>
</dbReference>
<feature type="domain" description="RDD" evidence="6">
    <location>
        <begin position="30"/>
        <end position="150"/>
    </location>
</feature>
<keyword evidence="8" id="KW-1185">Reference proteome</keyword>
<dbReference type="Proteomes" id="UP000590740">
    <property type="component" value="Unassembled WGS sequence"/>
</dbReference>
<dbReference type="InterPro" id="IPR010432">
    <property type="entry name" value="RDD"/>
</dbReference>
<comment type="caution">
    <text evidence="7">The sequence shown here is derived from an EMBL/GenBank/DDBJ whole genome shotgun (WGS) entry which is preliminary data.</text>
</comment>